<name>A0AAV1VHJ7_9STRA</name>
<sequence>MQYNVKESGMIVLNAKQSVIVVATKKKQIGKK</sequence>
<evidence type="ECO:0000313" key="1">
    <source>
        <dbReference type="EMBL" id="CAK7945573.1"/>
    </source>
</evidence>
<evidence type="ECO:0000313" key="2">
    <source>
        <dbReference type="Proteomes" id="UP001162060"/>
    </source>
</evidence>
<gene>
    <name evidence="1" type="ORF">PM001_LOCUS30723</name>
</gene>
<accession>A0AAV1VHJ7</accession>
<dbReference type="AlphaFoldDB" id="A0AAV1VHJ7"/>
<reference evidence="1" key="1">
    <citation type="submission" date="2024-01" db="EMBL/GenBank/DDBJ databases">
        <authorList>
            <person name="Webb A."/>
        </authorList>
    </citation>
    <scope>NUCLEOTIDE SEQUENCE</scope>
    <source>
        <strain evidence="1">Pm1</strain>
    </source>
</reference>
<organism evidence="1 2">
    <name type="scientific">Peronospora matthiolae</name>
    <dbReference type="NCBI Taxonomy" id="2874970"/>
    <lineage>
        <taxon>Eukaryota</taxon>
        <taxon>Sar</taxon>
        <taxon>Stramenopiles</taxon>
        <taxon>Oomycota</taxon>
        <taxon>Peronosporomycetes</taxon>
        <taxon>Peronosporales</taxon>
        <taxon>Peronosporaceae</taxon>
        <taxon>Peronospora</taxon>
    </lineage>
</organism>
<dbReference type="EMBL" id="CAKLBY020000332">
    <property type="protein sequence ID" value="CAK7945573.1"/>
    <property type="molecule type" value="Genomic_DNA"/>
</dbReference>
<dbReference type="Proteomes" id="UP001162060">
    <property type="component" value="Unassembled WGS sequence"/>
</dbReference>
<proteinExistence type="predicted"/>
<protein>
    <submittedName>
        <fullName evidence="1">Uncharacterized protein</fullName>
    </submittedName>
</protein>
<comment type="caution">
    <text evidence="1">The sequence shown here is derived from an EMBL/GenBank/DDBJ whole genome shotgun (WGS) entry which is preliminary data.</text>
</comment>